<dbReference type="AlphaFoldDB" id="A0A381RTU3"/>
<dbReference type="PRINTS" id="PR00078">
    <property type="entry name" value="G3PDHDRGNASE"/>
</dbReference>
<dbReference type="Gene3D" id="3.30.360.10">
    <property type="entry name" value="Dihydrodipicolinate Reductase, domain 2"/>
    <property type="match status" value="1"/>
</dbReference>
<dbReference type="InterPro" id="IPR006424">
    <property type="entry name" value="Glyceraldehyde-3-P_DH_1"/>
</dbReference>
<evidence type="ECO:0000259" key="3">
    <source>
        <dbReference type="SMART" id="SM00846"/>
    </source>
</evidence>
<dbReference type="PIRSF" id="PIRSF000149">
    <property type="entry name" value="GAP_DH"/>
    <property type="match status" value="1"/>
</dbReference>
<dbReference type="SMART" id="SM00846">
    <property type="entry name" value="Gp_dh_N"/>
    <property type="match status" value="1"/>
</dbReference>
<proteinExistence type="inferred from homology"/>
<dbReference type="PROSITE" id="PS00071">
    <property type="entry name" value="GAPDH"/>
    <property type="match status" value="1"/>
</dbReference>
<dbReference type="Pfam" id="PF02800">
    <property type="entry name" value="Gp_dh_C"/>
    <property type="match status" value="1"/>
</dbReference>
<dbReference type="InterPro" id="IPR020831">
    <property type="entry name" value="GlycerAld/Erythrose_P_DH"/>
</dbReference>
<dbReference type="PANTHER" id="PTHR43148">
    <property type="entry name" value="GLYCERALDEHYDE-3-PHOSPHATE DEHYDROGENASE 2"/>
    <property type="match status" value="1"/>
</dbReference>
<feature type="domain" description="Glyceraldehyde 3-phosphate dehydrogenase NAD(P) binding" evidence="3">
    <location>
        <begin position="3"/>
        <end position="153"/>
    </location>
</feature>
<dbReference type="GO" id="GO:0006006">
    <property type="term" value="P:glucose metabolic process"/>
    <property type="evidence" value="ECO:0007669"/>
    <property type="project" value="InterPro"/>
</dbReference>
<dbReference type="CDD" id="cd05214">
    <property type="entry name" value="GAPDH_I_N"/>
    <property type="match status" value="1"/>
</dbReference>
<keyword evidence="2" id="KW-0560">Oxidoreductase</keyword>
<dbReference type="InterPro" id="IPR036291">
    <property type="entry name" value="NAD(P)-bd_dom_sf"/>
</dbReference>
<dbReference type="Pfam" id="PF00044">
    <property type="entry name" value="Gp_dh_N"/>
    <property type="match status" value="1"/>
</dbReference>
<dbReference type="GO" id="GO:0016620">
    <property type="term" value="F:oxidoreductase activity, acting on the aldehyde or oxo group of donors, NAD or NADP as acceptor"/>
    <property type="evidence" value="ECO:0007669"/>
    <property type="project" value="InterPro"/>
</dbReference>
<name>A0A381RTU3_9ZZZZ</name>
<dbReference type="CDD" id="cd18126">
    <property type="entry name" value="GAPDH_I_C"/>
    <property type="match status" value="1"/>
</dbReference>
<dbReference type="NCBIfam" id="TIGR01534">
    <property type="entry name" value="GAPDH-I"/>
    <property type="match status" value="1"/>
</dbReference>
<dbReference type="FunFam" id="3.40.50.720:FF:000001">
    <property type="entry name" value="Glyceraldehyde-3-phosphate dehydrogenase"/>
    <property type="match status" value="1"/>
</dbReference>
<protein>
    <recommendedName>
        <fullName evidence="3">Glyceraldehyde 3-phosphate dehydrogenase NAD(P) binding domain-containing protein</fullName>
    </recommendedName>
</protein>
<evidence type="ECO:0000256" key="1">
    <source>
        <dbReference type="ARBA" id="ARBA00007406"/>
    </source>
</evidence>
<evidence type="ECO:0000256" key="2">
    <source>
        <dbReference type="ARBA" id="ARBA00023002"/>
    </source>
</evidence>
<dbReference type="GO" id="GO:0050661">
    <property type="term" value="F:NADP binding"/>
    <property type="evidence" value="ECO:0007669"/>
    <property type="project" value="InterPro"/>
</dbReference>
<accession>A0A381RTU3</accession>
<organism evidence="4">
    <name type="scientific">marine metagenome</name>
    <dbReference type="NCBI Taxonomy" id="408172"/>
    <lineage>
        <taxon>unclassified sequences</taxon>
        <taxon>metagenomes</taxon>
        <taxon>ecological metagenomes</taxon>
    </lineage>
</organism>
<dbReference type="SUPFAM" id="SSF51735">
    <property type="entry name" value="NAD(P)-binding Rossmann-fold domains"/>
    <property type="match status" value="1"/>
</dbReference>
<sequence length="337" mass="36765">MAIKLAINGFGRIGRLVLRAIIESNRKDVKVIAINDLGTPDSNAHLLQYDSVHGILPQKVRATKSTINAGKGPIKIFSERNPEDLPWKELNIDIVMECTGIFTSREKSQLHLNAGAKKVLISAPSNDADITVVYGVNHNKIRKSHKIISNASCTTNCLAPVAKVINRLCGINQGYMTTVHAFTGDQSILDVLHSDPRRARAASQSIIPASTGAAKAVGLVLPELQGRLDGTAVRIPTPNVSMIDLVFNAKKKTDIESINNAMIRASRKELKGVLAVENRPLVSIDFNHNPHSSIFDLTQTQVIKGKLGRVLSWYDNEWGFANRMSDTASVVGKLIKK</sequence>
<dbReference type="EMBL" id="UINC01002312">
    <property type="protein sequence ID" value="SUZ95300.1"/>
    <property type="molecule type" value="Genomic_DNA"/>
</dbReference>
<reference evidence="4" key="1">
    <citation type="submission" date="2018-05" db="EMBL/GenBank/DDBJ databases">
        <authorList>
            <person name="Lanie J.A."/>
            <person name="Ng W.-L."/>
            <person name="Kazmierczak K.M."/>
            <person name="Andrzejewski T.M."/>
            <person name="Davidsen T.M."/>
            <person name="Wayne K.J."/>
            <person name="Tettelin H."/>
            <person name="Glass J.I."/>
            <person name="Rusch D."/>
            <person name="Podicherti R."/>
            <person name="Tsui H.-C.T."/>
            <person name="Winkler M.E."/>
        </authorList>
    </citation>
    <scope>NUCLEOTIDE SEQUENCE</scope>
</reference>
<dbReference type="InterPro" id="IPR020828">
    <property type="entry name" value="GlycerAld_3-P_DH_NAD(P)-bd"/>
</dbReference>
<dbReference type="Gene3D" id="3.40.50.720">
    <property type="entry name" value="NAD(P)-binding Rossmann-like Domain"/>
    <property type="match status" value="1"/>
</dbReference>
<evidence type="ECO:0000313" key="4">
    <source>
        <dbReference type="EMBL" id="SUZ95300.1"/>
    </source>
</evidence>
<dbReference type="GO" id="GO:0051287">
    <property type="term" value="F:NAD binding"/>
    <property type="evidence" value="ECO:0007669"/>
    <property type="project" value="InterPro"/>
</dbReference>
<dbReference type="InterPro" id="IPR020830">
    <property type="entry name" value="GlycerAld_3-P_DH_AS"/>
</dbReference>
<dbReference type="FunFam" id="3.30.360.10:FF:000002">
    <property type="entry name" value="Glyceraldehyde-3-phosphate dehydrogenase"/>
    <property type="match status" value="1"/>
</dbReference>
<dbReference type="SUPFAM" id="SSF55347">
    <property type="entry name" value="Glyceraldehyde-3-phosphate dehydrogenase-like, C-terminal domain"/>
    <property type="match status" value="1"/>
</dbReference>
<comment type="similarity">
    <text evidence="1">Belongs to the glyceraldehyde-3-phosphate dehydrogenase family.</text>
</comment>
<dbReference type="InterPro" id="IPR020829">
    <property type="entry name" value="GlycerAld_3-P_DH_cat"/>
</dbReference>
<gene>
    <name evidence="4" type="ORF">METZ01_LOCUS48154</name>
</gene>